<dbReference type="InterPro" id="IPR012337">
    <property type="entry name" value="RNaseH-like_sf"/>
</dbReference>
<keyword evidence="6" id="KW-0539">Nucleus</keyword>
<dbReference type="Proteomes" id="UP001159364">
    <property type="component" value="Linkage Group LG03"/>
</dbReference>
<dbReference type="InterPro" id="IPR047021">
    <property type="entry name" value="REXO1/3/4-like"/>
</dbReference>
<dbReference type="GO" id="GO:0005634">
    <property type="term" value="C:nucleus"/>
    <property type="evidence" value="ECO:0007669"/>
    <property type="project" value="UniProtKB-SubCell"/>
</dbReference>
<evidence type="ECO:0000256" key="3">
    <source>
        <dbReference type="ARBA" id="ARBA00022722"/>
    </source>
</evidence>
<evidence type="ECO:0000256" key="7">
    <source>
        <dbReference type="SAM" id="Coils"/>
    </source>
</evidence>
<accession>A0AAV8TY99</accession>
<dbReference type="GO" id="GO:0004527">
    <property type="term" value="F:exonuclease activity"/>
    <property type="evidence" value="ECO:0007669"/>
    <property type="project" value="UniProtKB-KW"/>
</dbReference>
<keyword evidence="7" id="KW-0175">Coiled coil</keyword>
<dbReference type="SUPFAM" id="SSF53098">
    <property type="entry name" value="Ribonuclease H-like"/>
    <property type="match status" value="1"/>
</dbReference>
<evidence type="ECO:0000313" key="9">
    <source>
        <dbReference type="EMBL" id="KAJ8770673.1"/>
    </source>
</evidence>
<evidence type="ECO:0000256" key="6">
    <source>
        <dbReference type="ARBA" id="ARBA00023242"/>
    </source>
</evidence>
<evidence type="ECO:0000259" key="8">
    <source>
        <dbReference type="SMART" id="SM00479"/>
    </source>
</evidence>
<protein>
    <recommendedName>
        <fullName evidence="8">Exonuclease domain-containing protein</fullName>
    </recommendedName>
</protein>
<comment type="subcellular location">
    <subcellularLocation>
        <location evidence="1">Nucleus</location>
    </subcellularLocation>
</comment>
<dbReference type="EMBL" id="JAIWQS010000003">
    <property type="protein sequence ID" value="KAJ8770673.1"/>
    <property type="molecule type" value="Genomic_DNA"/>
</dbReference>
<keyword evidence="3" id="KW-0540">Nuclease</keyword>
<dbReference type="InterPro" id="IPR036397">
    <property type="entry name" value="RNaseH_sf"/>
</dbReference>
<dbReference type="CDD" id="cd06145">
    <property type="entry name" value="REX1_like"/>
    <property type="match status" value="1"/>
</dbReference>
<dbReference type="PANTHER" id="PTHR12801:SF115">
    <property type="entry name" value="FI18136P1-RELATED"/>
    <property type="match status" value="1"/>
</dbReference>
<sequence length="546" mass="61775">MEDKHAIAISSAPKKVLVDIVKLAQKHGFQGSKGSWTDFLDVYDPKIGSCFCDPARRSRETLVSFLQTFTEKGHVKFFARVLQKHSYLELLERIREESPEDESRVQVQFGSFVVLLQGLVRLTLQHPLYLSKYAFPTYHKGWVVTKLSKKNKSLVSDALLAIDCEMVLCEDGTDALVKICVVDHDLQVKLNELVRPCKPVVDYRTEITGISAADLSKATYSLADIQKSMKNLVSKRTILVGHSLQNDLRALKLDHSIVIDTSFIYRSADGLSPSLSNLCKSVLGYELREEGAAHDCQDDAIVAMKLVLAKIEDKVDNDLAYLQENVKNVPEAEMAKLLLHRIPITVPSEELQGALPVKFSVELKPPKNGQGKQYSVIAIFENPQEAEQAFDDANGRLEKDISGLPQKLISFKLSTGETASLYVRKMPTVCAFSQVSQKRGALEDDYTHIPKKLEKNAPEDYFEEIERLKQELKEKDSSDCDNHLKEIERLKQELKEKGSSQCNAHVKEIERLKRKLKTKDFEISTQDKIIAELKEKLKEMKKRKKS</sequence>
<feature type="coiled-coil region" evidence="7">
    <location>
        <begin position="473"/>
        <end position="543"/>
    </location>
</feature>
<keyword evidence="5" id="KW-0269">Exonuclease</keyword>
<evidence type="ECO:0000313" key="10">
    <source>
        <dbReference type="Proteomes" id="UP001159364"/>
    </source>
</evidence>
<dbReference type="SMART" id="SM00479">
    <property type="entry name" value="EXOIII"/>
    <property type="match status" value="1"/>
</dbReference>
<gene>
    <name evidence="9" type="ORF">K2173_021320</name>
</gene>
<keyword evidence="4" id="KW-0378">Hydrolase</keyword>
<comment type="caution">
    <text evidence="9">The sequence shown here is derived from an EMBL/GenBank/DDBJ whole genome shotgun (WGS) entry which is preliminary data.</text>
</comment>
<evidence type="ECO:0000256" key="2">
    <source>
        <dbReference type="ARBA" id="ARBA00006357"/>
    </source>
</evidence>
<dbReference type="Gene3D" id="3.30.420.10">
    <property type="entry name" value="Ribonuclease H-like superfamily/Ribonuclease H"/>
    <property type="match status" value="1"/>
</dbReference>
<organism evidence="9 10">
    <name type="scientific">Erythroxylum novogranatense</name>
    <dbReference type="NCBI Taxonomy" id="1862640"/>
    <lineage>
        <taxon>Eukaryota</taxon>
        <taxon>Viridiplantae</taxon>
        <taxon>Streptophyta</taxon>
        <taxon>Embryophyta</taxon>
        <taxon>Tracheophyta</taxon>
        <taxon>Spermatophyta</taxon>
        <taxon>Magnoliopsida</taxon>
        <taxon>eudicotyledons</taxon>
        <taxon>Gunneridae</taxon>
        <taxon>Pentapetalae</taxon>
        <taxon>rosids</taxon>
        <taxon>fabids</taxon>
        <taxon>Malpighiales</taxon>
        <taxon>Erythroxylaceae</taxon>
        <taxon>Erythroxylum</taxon>
    </lineage>
</organism>
<proteinExistence type="inferred from homology"/>
<dbReference type="InterPro" id="IPR034922">
    <property type="entry name" value="REX1-like_exo"/>
</dbReference>
<dbReference type="GO" id="GO:0003676">
    <property type="term" value="F:nucleic acid binding"/>
    <property type="evidence" value="ECO:0007669"/>
    <property type="project" value="InterPro"/>
</dbReference>
<evidence type="ECO:0000256" key="5">
    <source>
        <dbReference type="ARBA" id="ARBA00022839"/>
    </source>
</evidence>
<dbReference type="PANTHER" id="PTHR12801">
    <property type="entry name" value="RNA EXONUCLEASE REXO1 / RECO3 FAMILY MEMBER-RELATED"/>
    <property type="match status" value="1"/>
</dbReference>
<name>A0AAV8TY99_9ROSI</name>
<reference evidence="9 10" key="1">
    <citation type="submission" date="2021-09" db="EMBL/GenBank/DDBJ databases">
        <title>Genomic insights and catalytic innovation underlie evolution of tropane alkaloids biosynthesis.</title>
        <authorList>
            <person name="Wang Y.-J."/>
            <person name="Tian T."/>
            <person name="Huang J.-P."/>
            <person name="Huang S.-X."/>
        </authorList>
    </citation>
    <scope>NUCLEOTIDE SEQUENCE [LARGE SCALE GENOMIC DNA]</scope>
    <source>
        <strain evidence="9">KIB-2018</strain>
        <tissue evidence="9">Leaf</tissue>
    </source>
</reference>
<keyword evidence="10" id="KW-1185">Reference proteome</keyword>
<evidence type="ECO:0000256" key="4">
    <source>
        <dbReference type="ARBA" id="ARBA00022801"/>
    </source>
</evidence>
<feature type="domain" description="Exonuclease" evidence="8">
    <location>
        <begin position="158"/>
        <end position="316"/>
    </location>
</feature>
<comment type="similarity">
    <text evidence="2">Belongs to the REXO1/REXO3 family.</text>
</comment>
<dbReference type="AlphaFoldDB" id="A0AAV8TY99"/>
<evidence type="ECO:0000256" key="1">
    <source>
        <dbReference type="ARBA" id="ARBA00004123"/>
    </source>
</evidence>
<dbReference type="InterPro" id="IPR013520">
    <property type="entry name" value="Ribonucl_H"/>
</dbReference>